<sequence>MVVAVIEHRLSARYNGYIFYKVRDVIPFKESSLKRFVGRNSCWVNPDTMDIYSGGIGQPLYEKLKVLNKEIKVSEIEAWFDTVPQKHELLDEIKTIIREKRLGKLLD</sequence>
<gene>
    <name evidence="1" type="ORF">SLAVMIC_00221</name>
</gene>
<protein>
    <submittedName>
        <fullName evidence="1">Uncharacterized protein</fullName>
    </submittedName>
</protein>
<proteinExistence type="predicted"/>
<reference evidence="1" key="1">
    <citation type="submission" date="2021-06" db="EMBL/GenBank/DDBJ databases">
        <authorList>
            <person name="Gannon L."/>
            <person name="Redgwell R T."/>
            <person name="Michniewski S."/>
            <person name="Harrison D C."/>
            <person name="Millard A."/>
        </authorList>
    </citation>
    <scope>NUCLEOTIDE SEQUENCE</scope>
</reference>
<accession>A0A8D9FQK5</accession>
<name>A0A8D9FQK5_9VIRU</name>
<dbReference type="EMBL" id="OU342829">
    <property type="protein sequence ID" value="CAG7580046.1"/>
    <property type="molecule type" value="Genomic_DNA"/>
</dbReference>
<organism evidence="1">
    <name type="scientific">uncultured marine phage</name>
    <dbReference type="NCBI Taxonomy" id="707152"/>
    <lineage>
        <taxon>Viruses</taxon>
        <taxon>environmental samples</taxon>
    </lineage>
</organism>
<evidence type="ECO:0000313" key="1">
    <source>
        <dbReference type="EMBL" id="CAG7580046.1"/>
    </source>
</evidence>